<accession>A0A397SJ78</accession>
<gene>
    <name evidence="5" type="ORF">C1645_700041</name>
</gene>
<dbReference type="Proteomes" id="UP000265703">
    <property type="component" value="Unassembled WGS sequence"/>
</dbReference>
<reference evidence="5 6" key="1">
    <citation type="submission" date="2018-06" db="EMBL/GenBank/DDBJ databases">
        <title>Comparative genomics reveals the genomic features of Rhizophagus irregularis, R. cerebriforme, R. diaphanum and Gigaspora rosea, and their symbiotic lifestyle signature.</title>
        <authorList>
            <person name="Morin E."/>
            <person name="San Clemente H."/>
            <person name="Chen E.C.H."/>
            <person name="De La Providencia I."/>
            <person name="Hainaut M."/>
            <person name="Kuo A."/>
            <person name="Kohler A."/>
            <person name="Murat C."/>
            <person name="Tang N."/>
            <person name="Roy S."/>
            <person name="Loubradou J."/>
            <person name="Henrissat B."/>
            <person name="Grigoriev I.V."/>
            <person name="Corradi N."/>
            <person name="Roux C."/>
            <person name="Martin F.M."/>
        </authorList>
    </citation>
    <scope>NUCLEOTIDE SEQUENCE [LARGE SCALE GENOMIC DNA]</scope>
    <source>
        <strain evidence="5 6">DAOM 227022</strain>
    </source>
</reference>
<dbReference type="Pfam" id="PF20147">
    <property type="entry name" value="Crinkler"/>
    <property type="match status" value="1"/>
</dbReference>
<evidence type="ECO:0000256" key="1">
    <source>
        <dbReference type="ARBA" id="ARBA00004340"/>
    </source>
</evidence>
<evidence type="ECO:0000313" key="6">
    <source>
        <dbReference type="Proteomes" id="UP000265703"/>
    </source>
</evidence>
<dbReference type="GO" id="GO:0005576">
    <property type="term" value="C:extracellular region"/>
    <property type="evidence" value="ECO:0007669"/>
    <property type="project" value="UniProtKB-SubCell"/>
</dbReference>
<dbReference type="InterPro" id="IPR045379">
    <property type="entry name" value="Crinkler_N"/>
</dbReference>
<dbReference type="AlphaFoldDB" id="A0A397SJ78"/>
<comment type="caution">
    <text evidence="5">The sequence shown here is derived from an EMBL/GenBank/DDBJ whole genome shotgun (WGS) entry which is preliminary data.</text>
</comment>
<dbReference type="GO" id="GO:0043657">
    <property type="term" value="C:host cell"/>
    <property type="evidence" value="ECO:0007669"/>
    <property type="project" value="UniProtKB-SubCell"/>
</dbReference>
<dbReference type="OrthoDB" id="2385580at2759"/>
<proteinExistence type="predicted"/>
<evidence type="ECO:0000313" key="5">
    <source>
        <dbReference type="EMBL" id="RIA82564.1"/>
    </source>
</evidence>
<comment type="subcellular location">
    <subcellularLocation>
        <location evidence="1">Host cell</location>
    </subcellularLocation>
    <subcellularLocation>
        <location evidence="2">Secreted</location>
    </subcellularLocation>
</comment>
<feature type="non-terminal residue" evidence="5">
    <location>
        <position position="1"/>
    </location>
</feature>
<keyword evidence="6" id="KW-1185">Reference proteome</keyword>
<protein>
    <recommendedName>
        <fullName evidence="4">Crinkler effector protein N-terminal domain-containing protein</fullName>
    </recommendedName>
</protein>
<evidence type="ECO:0000259" key="4">
    <source>
        <dbReference type="Pfam" id="PF20147"/>
    </source>
</evidence>
<keyword evidence="3" id="KW-0964">Secreted</keyword>
<sequence length="114" mass="12719">LYCLIPGERVNNIFEVRISNANNNQVSSLAKAIRNCHPDLFKDIDSSKLILYMNKAKADSVIILNLKNNNVAILKGTELMGLEITILSYFNGQPIPKFQGEKGINVIIYPPTDN</sequence>
<name>A0A397SJ78_9GLOM</name>
<feature type="domain" description="Crinkler effector protein N-terminal" evidence="4">
    <location>
        <begin position="1"/>
        <end position="108"/>
    </location>
</feature>
<dbReference type="EMBL" id="QKYT01000654">
    <property type="protein sequence ID" value="RIA82564.1"/>
    <property type="molecule type" value="Genomic_DNA"/>
</dbReference>
<evidence type="ECO:0000256" key="2">
    <source>
        <dbReference type="ARBA" id="ARBA00004613"/>
    </source>
</evidence>
<evidence type="ECO:0000256" key="3">
    <source>
        <dbReference type="ARBA" id="ARBA00022525"/>
    </source>
</evidence>
<organism evidence="5 6">
    <name type="scientific">Glomus cerebriforme</name>
    <dbReference type="NCBI Taxonomy" id="658196"/>
    <lineage>
        <taxon>Eukaryota</taxon>
        <taxon>Fungi</taxon>
        <taxon>Fungi incertae sedis</taxon>
        <taxon>Mucoromycota</taxon>
        <taxon>Glomeromycotina</taxon>
        <taxon>Glomeromycetes</taxon>
        <taxon>Glomerales</taxon>
        <taxon>Glomeraceae</taxon>
        <taxon>Glomus</taxon>
    </lineage>
</organism>